<evidence type="ECO:0000313" key="2">
    <source>
        <dbReference type="EMBL" id="SUM57035.1"/>
    </source>
</evidence>
<proteinExistence type="predicted"/>
<dbReference type="RefSeq" id="WP_044359042.1">
    <property type="nucleotide sequence ID" value="NZ_JXWY01000013.1"/>
</dbReference>
<organism evidence="2 4">
    <name type="scientific">Staphylococcus microti</name>
    <dbReference type="NCBI Taxonomy" id="569857"/>
    <lineage>
        <taxon>Bacteria</taxon>
        <taxon>Bacillati</taxon>
        <taxon>Bacillota</taxon>
        <taxon>Bacilli</taxon>
        <taxon>Bacillales</taxon>
        <taxon>Staphylococcaceae</taxon>
        <taxon>Staphylococcus</taxon>
    </lineage>
</organism>
<evidence type="ECO:0000313" key="1">
    <source>
        <dbReference type="EMBL" id="KIX91459.1"/>
    </source>
</evidence>
<dbReference type="Proteomes" id="UP000254100">
    <property type="component" value="Unassembled WGS sequence"/>
</dbReference>
<sequence length="73" mass="8466">MINTVNDKKCTRDLSDSVKQRYKINTVGKSPTQIQKELAHRGVNGFVVKVSYNKVTMLVERSKVKKNREMIRK</sequence>
<dbReference type="Proteomes" id="UP000032366">
    <property type="component" value="Unassembled WGS sequence"/>
</dbReference>
<dbReference type="OrthoDB" id="2409236at2"/>
<dbReference type="EMBL" id="JXWY01000013">
    <property type="protein sequence ID" value="KIX91459.1"/>
    <property type="molecule type" value="Genomic_DNA"/>
</dbReference>
<reference evidence="2 4" key="2">
    <citation type="submission" date="2018-06" db="EMBL/GenBank/DDBJ databases">
        <authorList>
            <consortium name="Pathogen Informatics"/>
            <person name="Doyle S."/>
        </authorList>
    </citation>
    <scope>NUCLEOTIDE SEQUENCE [LARGE SCALE GENOMIC DNA]</scope>
    <source>
        <strain evidence="2 4">NCTC13832</strain>
    </source>
</reference>
<protein>
    <submittedName>
        <fullName evidence="2">Uncharacterized protein</fullName>
    </submittedName>
</protein>
<reference evidence="1 3" key="1">
    <citation type="submission" date="2015-01" db="EMBL/GenBank/DDBJ databases">
        <authorList>
            <person name="Guo J."/>
        </authorList>
    </citation>
    <scope>NUCLEOTIDE SEQUENCE [LARGE SCALE GENOMIC DNA]</scope>
    <source>
        <strain evidence="1 3">DSM 22147</strain>
    </source>
</reference>
<evidence type="ECO:0000313" key="4">
    <source>
        <dbReference type="Proteomes" id="UP000254100"/>
    </source>
</evidence>
<dbReference type="STRING" id="569857.TP70_02275"/>
<dbReference type="AlphaFoldDB" id="A0A0D6XRM4"/>
<keyword evidence="3" id="KW-1185">Reference proteome</keyword>
<gene>
    <name evidence="2" type="ORF">NCTC13832_00700</name>
    <name evidence="1" type="ORF">TP70_02275</name>
</gene>
<evidence type="ECO:0000313" key="3">
    <source>
        <dbReference type="Proteomes" id="UP000032366"/>
    </source>
</evidence>
<name>A0A0D6XRM4_9STAP</name>
<dbReference type="EMBL" id="UHDT01000001">
    <property type="protein sequence ID" value="SUM57035.1"/>
    <property type="molecule type" value="Genomic_DNA"/>
</dbReference>
<accession>A0A0D6XRM4</accession>